<name>A0A1V4H034_MORLA</name>
<dbReference type="GO" id="GO:0042834">
    <property type="term" value="F:peptidoglycan binding"/>
    <property type="evidence" value="ECO:0007669"/>
    <property type="project" value="InterPro"/>
</dbReference>
<dbReference type="InterPro" id="IPR018392">
    <property type="entry name" value="LysM"/>
</dbReference>
<dbReference type="Proteomes" id="UP000191025">
    <property type="component" value="Unassembled WGS sequence"/>
</dbReference>
<evidence type="ECO:0000256" key="1">
    <source>
        <dbReference type="SAM" id="MobiDB-lite"/>
    </source>
</evidence>
<dbReference type="PROSITE" id="PS51782">
    <property type="entry name" value="LYSM"/>
    <property type="match status" value="1"/>
</dbReference>
<feature type="region of interest" description="Disordered" evidence="1">
    <location>
        <begin position="155"/>
        <end position="218"/>
    </location>
</feature>
<dbReference type="Gene3D" id="3.30.70.1070">
    <property type="entry name" value="Sporulation related repeat"/>
    <property type="match status" value="1"/>
</dbReference>
<evidence type="ECO:0000313" key="5">
    <source>
        <dbReference type="Proteomes" id="UP000191025"/>
    </source>
</evidence>
<dbReference type="SMART" id="SM00257">
    <property type="entry name" value="LysM"/>
    <property type="match status" value="1"/>
</dbReference>
<gene>
    <name evidence="4" type="ORF">B5J94_03690</name>
</gene>
<dbReference type="InterPro" id="IPR036680">
    <property type="entry name" value="SPOR-like_sf"/>
</dbReference>
<accession>A0A1V4H034</accession>
<proteinExistence type="predicted"/>
<evidence type="ECO:0000259" key="2">
    <source>
        <dbReference type="PROSITE" id="PS51724"/>
    </source>
</evidence>
<feature type="region of interest" description="Disordered" evidence="1">
    <location>
        <begin position="355"/>
        <end position="374"/>
    </location>
</feature>
<dbReference type="CDD" id="cd00118">
    <property type="entry name" value="LysM"/>
    <property type="match status" value="1"/>
</dbReference>
<sequence>MISKQLLLGLSLVLGGGVILYAVNQGQSDTAQNVQTAETTPQTDNVATIADDGVARPTVEPLTVDMATEDKLLTAKQQAREARTLAQEKEAMALIEAQEKAQQLALDKATAEQKALATATPADTLTVETRPEAIAAAKAQAERERLEKLAKEKELKAKKEQEQREKNDKEKVKADKLKAQKEQAEKDKAETEKKEQAKKARDEAPQNANNGQHKVVRGDGLIKLSRQYGVPVSALAEANNMGRHDPLPLGKTIKIPSKAQVARLEREAKEREAKERAAASADKRLKEARQRGSDGDSNARYGVQVSLANNQTKADELAKKYRDAGYTVSTSQTSRGVRVLVGSEKNQDAAAALRDKIKNDSRVDGSGAWVKRVQ</sequence>
<feature type="compositionally biased region" description="Basic and acidic residues" evidence="1">
    <location>
        <begin position="263"/>
        <end position="294"/>
    </location>
</feature>
<dbReference type="Pfam" id="PF05036">
    <property type="entry name" value="SPOR"/>
    <property type="match status" value="1"/>
</dbReference>
<dbReference type="RefSeq" id="WP_062498269.1">
    <property type="nucleotide sequence ID" value="NZ_MXAN01000019.1"/>
</dbReference>
<reference evidence="5" key="1">
    <citation type="submission" date="2017-03" db="EMBL/GenBank/DDBJ databases">
        <title>Draft genome sequence of Moraxella equi CCUG 4950T type strain.</title>
        <authorList>
            <person name="Salva-Serra F."/>
            <person name="Engstrom-Jakobsson H."/>
            <person name="Thorell K."/>
            <person name="Jaen-Luchoro D."/>
            <person name="Gonzales-Siles L."/>
            <person name="Karlsson R."/>
            <person name="Yazdan S."/>
            <person name="Boulund F."/>
            <person name="Johnning A."/>
            <person name="Engstrand L."/>
            <person name="Kristiansson E."/>
            <person name="Moore E."/>
        </authorList>
    </citation>
    <scope>NUCLEOTIDE SEQUENCE [LARGE SCALE GENOMIC DNA]</scope>
    <source>
        <strain evidence="5">CCUG 4441</strain>
    </source>
</reference>
<dbReference type="Pfam" id="PF01476">
    <property type="entry name" value="LysM"/>
    <property type="match status" value="1"/>
</dbReference>
<protein>
    <submittedName>
        <fullName evidence="4">Uncharacterized protein</fullName>
    </submittedName>
</protein>
<organism evidence="4 5">
    <name type="scientific">Moraxella lacunata</name>
    <dbReference type="NCBI Taxonomy" id="477"/>
    <lineage>
        <taxon>Bacteria</taxon>
        <taxon>Pseudomonadati</taxon>
        <taxon>Pseudomonadota</taxon>
        <taxon>Gammaproteobacteria</taxon>
        <taxon>Moraxellales</taxon>
        <taxon>Moraxellaceae</taxon>
        <taxon>Moraxella</taxon>
    </lineage>
</organism>
<feature type="compositionally biased region" description="Basic and acidic residues" evidence="1">
    <location>
        <begin position="155"/>
        <end position="204"/>
    </location>
</feature>
<feature type="region of interest" description="Disordered" evidence="1">
    <location>
        <begin position="260"/>
        <end position="302"/>
    </location>
</feature>
<evidence type="ECO:0000259" key="3">
    <source>
        <dbReference type="PROSITE" id="PS51782"/>
    </source>
</evidence>
<dbReference type="EMBL" id="MXAN01000019">
    <property type="protein sequence ID" value="OPH38252.1"/>
    <property type="molecule type" value="Genomic_DNA"/>
</dbReference>
<evidence type="ECO:0000313" key="4">
    <source>
        <dbReference type="EMBL" id="OPH38252.1"/>
    </source>
</evidence>
<dbReference type="PROSITE" id="PS51724">
    <property type="entry name" value="SPOR"/>
    <property type="match status" value="1"/>
</dbReference>
<dbReference type="Gene3D" id="3.10.350.10">
    <property type="entry name" value="LysM domain"/>
    <property type="match status" value="1"/>
</dbReference>
<dbReference type="AlphaFoldDB" id="A0A1V4H034"/>
<feature type="domain" description="SPOR" evidence="2">
    <location>
        <begin position="295"/>
        <end position="372"/>
    </location>
</feature>
<dbReference type="InterPro" id="IPR036779">
    <property type="entry name" value="LysM_dom_sf"/>
</dbReference>
<dbReference type="InterPro" id="IPR007730">
    <property type="entry name" value="SPOR-like_dom"/>
</dbReference>
<dbReference type="SUPFAM" id="SSF54106">
    <property type="entry name" value="LysM domain"/>
    <property type="match status" value="1"/>
</dbReference>
<feature type="domain" description="LysM" evidence="3">
    <location>
        <begin position="211"/>
        <end position="255"/>
    </location>
</feature>
<comment type="caution">
    <text evidence="4">The sequence shown here is derived from an EMBL/GenBank/DDBJ whole genome shotgun (WGS) entry which is preliminary data.</text>
</comment>
<dbReference type="SUPFAM" id="SSF110997">
    <property type="entry name" value="Sporulation related repeat"/>
    <property type="match status" value="1"/>
</dbReference>